<dbReference type="GO" id="GO:0003677">
    <property type="term" value="F:DNA binding"/>
    <property type="evidence" value="ECO:0007669"/>
    <property type="project" value="TreeGrafter"/>
</dbReference>
<dbReference type="AlphaFoldDB" id="A0AAE1U5B1"/>
<dbReference type="Pfam" id="PF03184">
    <property type="entry name" value="DDE_1"/>
    <property type="match status" value="1"/>
</dbReference>
<feature type="region of interest" description="Disordered" evidence="1">
    <location>
        <begin position="16"/>
        <end position="37"/>
    </location>
</feature>
<organism evidence="3 4">
    <name type="scientific">Petrolisthes manimaculis</name>
    <dbReference type="NCBI Taxonomy" id="1843537"/>
    <lineage>
        <taxon>Eukaryota</taxon>
        <taxon>Metazoa</taxon>
        <taxon>Ecdysozoa</taxon>
        <taxon>Arthropoda</taxon>
        <taxon>Crustacea</taxon>
        <taxon>Multicrustacea</taxon>
        <taxon>Malacostraca</taxon>
        <taxon>Eumalacostraca</taxon>
        <taxon>Eucarida</taxon>
        <taxon>Decapoda</taxon>
        <taxon>Pleocyemata</taxon>
        <taxon>Anomura</taxon>
        <taxon>Galatheoidea</taxon>
        <taxon>Porcellanidae</taxon>
        <taxon>Petrolisthes</taxon>
    </lineage>
</organism>
<reference evidence="3" key="1">
    <citation type="submission" date="2023-11" db="EMBL/GenBank/DDBJ databases">
        <title>Genome assemblies of two species of porcelain crab, Petrolisthes cinctipes and Petrolisthes manimaculis (Anomura: Porcellanidae).</title>
        <authorList>
            <person name="Angst P."/>
        </authorList>
    </citation>
    <scope>NUCLEOTIDE SEQUENCE</scope>
    <source>
        <strain evidence="3">PB745_02</strain>
        <tissue evidence="3">Gill</tissue>
    </source>
</reference>
<name>A0AAE1U5B1_9EUCA</name>
<dbReference type="PANTHER" id="PTHR19303:SF74">
    <property type="entry name" value="POGO TRANSPOSABLE ELEMENT WITH KRAB DOMAIN"/>
    <property type="match status" value="1"/>
</dbReference>
<dbReference type="GO" id="GO:0005634">
    <property type="term" value="C:nucleus"/>
    <property type="evidence" value="ECO:0007669"/>
    <property type="project" value="TreeGrafter"/>
</dbReference>
<sequence length="904" mass="95774">MATTAAHQSRIYLHQNTTNSTTTTMPRQRQRTSNKQMDRTDLEKAFNHRVQTECSHKEAAEKFGVKKTTLVDAFNRSKKESNGVTYVPVPGKVNMVFTPEQEGLIVKYTIQAAQMFYGLPRIEVRRMVYNYAHACKSKSIPEAWERNRMATTDWYYSFMERHPDLVLKAPEGMSIARIVAFNKVNVETFFKAYTLALEKYQFTPDRIFNLDESSLSTVMKPCKVVCARGKPVATQVTRERGETMTFVGIISAAGQAVPPVFIIPRARWNPTFMRNTSFGSKGILHPSGWMNGDCFVQTLQHLHERSGSSDENKILLIMDNAECHMNINVVEFAIRHGIVIVTLPPHTTDKLQPLDVSVFGPFKTFLRALLNDHALMHPNEHITVHQLPEFACDAWTKAANPVNILSGYRATGIWPVNRLIFPDEAFVGAQVTERPAPPEDFVVEVGPPSSDGANSSDGEDQPPASQVIDLPDLSPTLEDDPDDPTGTAWPDPGTAAPGPSTATPGPSTATPGPSTATPGPSTATPGPSTATPGPSTATPGPSTATPGSSTATPGPSTATPGPSTATPGPSTATPGPSTATPGPSTATPGPSTATPGPSTATPGSSTATPGPSTATPGPSTATPGPSTATPGPSTATPGPSTATPGPSTATPGSSTATPGPSTATPGPSTATPGPSTATPGSSTTTPGSSTRSTPPSITPEAVRPFPKAANQRPYGKGKKRLRACILTENEEAIVDLRVKAAKKQKLEEKKKAVAGKKSGVPRKKKPAPVPESSEEDDVRVLLDDSSEYSDDSEFTESSYPFLDKEPEAGDFVLVRLALEEGRGVGTSVCYVAHVLVTLEGSRLNLSFLRMKSAILRNTFTFPNIPDESEVEAGHCLGVVKLQKSGSVSPNPLGRCDPATGAHRP</sequence>
<protein>
    <recommendedName>
        <fullName evidence="2">DDE-1 domain-containing protein</fullName>
    </recommendedName>
</protein>
<evidence type="ECO:0000259" key="2">
    <source>
        <dbReference type="Pfam" id="PF03184"/>
    </source>
</evidence>
<dbReference type="Gene3D" id="3.30.420.10">
    <property type="entry name" value="Ribonuclease H-like superfamily/Ribonuclease H"/>
    <property type="match status" value="1"/>
</dbReference>
<feature type="region of interest" description="Disordered" evidence="1">
    <location>
        <begin position="437"/>
        <end position="719"/>
    </location>
</feature>
<evidence type="ECO:0000256" key="1">
    <source>
        <dbReference type="SAM" id="MobiDB-lite"/>
    </source>
</evidence>
<dbReference type="InterPro" id="IPR036397">
    <property type="entry name" value="RNaseH_sf"/>
</dbReference>
<feature type="domain" description="DDE-1" evidence="2">
    <location>
        <begin position="252"/>
        <end position="406"/>
    </location>
</feature>
<accession>A0AAE1U5B1</accession>
<feature type="region of interest" description="Disordered" evidence="1">
    <location>
        <begin position="744"/>
        <end position="777"/>
    </location>
</feature>
<proteinExistence type="predicted"/>
<feature type="region of interest" description="Disordered" evidence="1">
    <location>
        <begin position="885"/>
        <end position="904"/>
    </location>
</feature>
<comment type="caution">
    <text evidence="3">The sequence shown here is derived from an EMBL/GenBank/DDBJ whole genome shotgun (WGS) entry which is preliminary data.</text>
</comment>
<dbReference type="InterPro" id="IPR004875">
    <property type="entry name" value="DDE_SF_endonuclease_dom"/>
</dbReference>
<feature type="compositionally biased region" description="Low complexity" evidence="1">
    <location>
        <begin position="492"/>
        <end position="695"/>
    </location>
</feature>
<dbReference type="EMBL" id="JAWZYT010001632">
    <property type="protein sequence ID" value="KAK4310487.1"/>
    <property type="molecule type" value="Genomic_DNA"/>
</dbReference>
<keyword evidence="4" id="KW-1185">Reference proteome</keyword>
<feature type="compositionally biased region" description="Low complexity" evidence="1">
    <location>
        <begin position="16"/>
        <end position="27"/>
    </location>
</feature>
<dbReference type="Proteomes" id="UP001292094">
    <property type="component" value="Unassembled WGS sequence"/>
</dbReference>
<dbReference type="PANTHER" id="PTHR19303">
    <property type="entry name" value="TRANSPOSON"/>
    <property type="match status" value="1"/>
</dbReference>
<dbReference type="PRINTS" id="PR01217">
    <property type="entry name" value="PRICHEXTENSN"/>
</dbReference>
<evidence type="ECO:0000313" key="3">
    <source>
        <dbReference type="EMBL" id="KAK4310487.1"/>
    </source>
</evidence>
<gene>
    <name evidence="3" type="ORF">Pmani_017953</name>
</gene>
<evidence type="ECO:0000313" key="4">
    <source>
        <dbReference type="Proteomes" id="UP001292094"/>
    </source>
</evidence>
<dbReference type="InterPro" id="IPR050863">
    <property type="entry name" value="CenT-Element_Derived"/>
</dbReference>